<feature type="transmembrane region" description="Helical" evidence="2">
    <location>
        <begin position="101"/>
        <end position="120"/>
    </location>
</feature>
<feature type="compositionally biased region" description="Polar residues" evidence="1">
    <location>
        <begin position="11"/>
        <end position="21"/>
    </location>
</feature>
<gene>
    <name evidence="3" type="ORF">R3W88_020087</name>
</gene>
<dbReference type="Proteomes" id="UP001311915">
    <property type="component" value="Unassembled WGS sequence"/>
</dbReference>
<evidence type="ECO:0000256" key="2">
    <source>
        <dbReference type="SAM" id="Phobius"/>
    </source>
</evidence>
<dbReference type="EMBL" id="JAWPEI010000010">
    <property type="protein sequence ID" value="KAK4714180.1"/>
    <property type="molecule type" value="Genomic_DNA"/>
</dbReference>
<keyword evidence="2" id="KW-0472">Membrane</keyword>
<accession>A0AAV9KNE8</accession>
<feature type="region of interest" description="Disordered" evidence="1">
    <location>
        <begin position="1"/>
        <end position="27"/>
    </location>
</feature>
<dbReference type="AlphaFoldDB" id="A0AAV9KNE8"/>
<evidence type="ECO:0000313" key="3">
    <source>
        <dbReference type="EMBL" id="KAK4714180.1"/>
    </source>
</evidence>
<name>A0AAV9KNE8_9SOLN</name>
<sequence length="134" mass="15145">MPCKTRKLRQQRLQNDPTAHTGSHAPTAFSATGRPATNIHFDPFDRISWDFGENLAQRTTFHPWKENFKIGGSLIAACGQVYVVVKSSPVHLSLLRCSEKGNLASSNILFSIWCVVYSILDMEFVIKNVWFPCF</sequence>
<keyword evidence="4" id="KW-1185">Reference proteome</keyword>
<feature type="compositionally biased region" description="Basic residues" evidence="1">
    <location>
        <begin position="1"/>
        <end position="10"/>
    </location>
</feature>
<organism evidence="3 4">
    <name type="scientific">Solanum pinnatisectum</name>
    <name type="common">tansyleaf nightshade</name>
    <dbReference type="NCBI Taxonomy" id="50273"/>
    <lineage>
        <taxon>Eukaryota</taxon>
        <taxon>Viridiplantae</taxon>
        <taxon>Streptophyta</taxon>
        <taxon>Embryophyta</taxon>
        <taxon>Tracheophyta</taxon>
        <taxon>Spermatophyta</taxon>
        <taxon>Magnoliopsida</taxon>
        <taxon>eudicotyledons</taxon>
        <taxon>Gunneridae</taxon>
        <taxon>Pentapetalae</taxon>
        <taxon>asterids</taxon>
        <taxon>lamiids</taxon>
        <taxon>Solanales</taxon>
        <taxon>Solanaceae</taxon>
        <taxon>Solanoideae</taxon>
        <taxon>Solaneae</taxon>
        <taxon>Solanum</taxon>
    </lineage>
</organism>
<evidence type="ECO:0000313" key="4">
    <source>
        <dbReference type="Proteomes" id="UP001311915"/>
    </source>
</evidence>
<protein>
    <submittedName>
        <fullName evidence="3">Uncharacterized protein</fullName>
    </submittedName>
</protein>
<reference evidence="3 4" key="1">
    <citation type="submission" date="2023-10" db="EMBL/GenBank/DDBJ databases">
        <title>Genome-Wide Identification Analysis in wild type Solanum Pinnatisectum Reveals Some Genes Defensing Phytophthora Infestans.</title>
        <authorList>
            <person name="Sun C."/>
        </authorList>
    </citation>
    <scope>NUCLEOTIDE SEQUENCE [LARGE SCALE GENOMIC DNA]</scope>
    <source>
        <strain evidence="3">LQN</strain>
        <tissue evidence="3">Leaf</tissue>
    </source>
</reference>
<keyword evidence="2" id="KW-0812">Transmembrane</keyword>
<keyword evidence="2" id="KW-1133">Transmembrane helix</keyword>
<evidence type="ECO:0000256" key="1">
    <source>
        <dbReference type="SAM" id="MobiDB-lite"/>
    </source>
</evidence>
<proteinExistence type="predicted"/>
<comment type="caution">
    <text evidence="3">The sequence shown here is derived from an EMBL/GenBank/DDBJ whole genome shotgun (WGS) entry which is preliminary data.</text>
</comment>